<dbReference type="EMBL" id="BMNT01000018">
    <property type="protein sequence ID" value="GGK89997.1"/>
    <property type="molecule type" value="Genomic_DNA"/>
</dbReference>
<evidence type="ECO:0000256" key="1">
    <source>
        <dbReference type="SAM" id="MobiDB-lite"/>
    </source>
</evidence>
<feature type="compositionally biased region" description="Basic and acidic residues" evidence="1">
    <location>
        <begin position="55"/>
        <end position="70"/>
    </location>
</feature>
<organism evidence="2 3">
    <name type="scientific">Sphaerisporangium melleum</name>
    <dbReference type="NCBI Taxonomy" id="321316"/>
    <lineage>
        <taxon>Bacteria</taxon>
        <taxon>Bacillati</taxon>
        <taxon>Actinomycetota</taxon>
        <taxon>Actinomycetes</taxon>
        <taxon>Streptosporangiales</taxon>
        <taxon>Streptosporangiaceae</taxon>
        <taxon>Sphaerisporangium</taxon>
    </lineage>
</organism>
<evidence type="ECO:0000313" key="3">
    <source>
        <dbReference type="Proteomes" id="UP000645217"/>
    </source>
</evidence>
<dbReference type="RefSeq" id="WP_189164151.1">
    <property type="nucleotide sequence ID" value="NZ_BMNT01000018.1"/>
</dbReference>
<reference evidence="2" key="1">
    <citation type="journal article" date="2014" name="Int. J. Syst. Evol. Microbiol.">
        <title>Complete genome sequence of Corynebacterium casei LMG S-19264T (=DSM 44701T), isolated from a smear-ripened cheese.</title>
        <authorList>
            <consortium name="US DOE Joint Genome Institute (JGI-PGF)"/>
            <person name="Walter F."/>
            <person name="Albersmeier A."/>
            <person name="Kalinowski J."/>
            <person name="Ruckert C."/>
        </authorList>
    </citation>
    <scope>NUCLEOTIDE SEQUENCE</scope>
    <source>
        <strain evidence="2">JCM 13064</strain>
    </source>
</reference>
<sequence length="429" mass="44853">MSERPDDLERRMDALRGEIRRAVRARESVLARSLRAELRRAEHSWQQELTARDSAPVEEHGAGPEDRHDAPGTGRAQTGRSAPDTSDEPAPHTLSDEPAPHALGDGPATHALGDRAASRALGGGGAPGARGGAAAGVWRARVVRPGATGREGASPAGVREQVCQALTLIGVPAAARVVVALNAALGAAPLRSAQIAVLRRDEERSFRAAPHARPYYMCAALTDRLSAARGLLALSTWPLERRAVGPLSPRVDFLITAIRLAEHLARMAEAGERPSPAAHRLLSRLAHNIPGIGERQGTSNGYPRTRHGPGGRTERDADGPVPGGRAGRVPGARGQGTTPGPTTASWPAAGVQADMSWPVSDGEPDRFAAGSDGPDPAAVVRAARAELEVHAAGDAAARAEIARRAREALPEAGRLFGVATTTRAARRPR</sequence>
<comment type="caution">
    <text evidence="2">The sequence shown here is derived from an EMBL/GenBank/DDBJ whole genome shotgun (WGS) entry which is preliminary data.</text>
</comment>
<evidence type="ECO:0000313" key="2">
    <source>
        <dbReference type="EMBL" id="GGK89997.1"/>
    </source>
</evidence>
<name>A0A917R4H8_9ACTN</name>
<accession>A0A917R4H8</accession>
<feature type="region of interest" description="Disordered" evidence="1">
    <location>
        <begin position="42"/>
        <end position="111"/>
    </location>
</feature>
<protein>
    <submittedName>
        <fullName evidence="2">Uncharacterized protein</fullName>
    </submittedName>
</protein>
<gene>
    <name evidence="2" type="ORF">GCM10007964_35830</name>
</gene>
<keyword evidence="3" id="KW-1185">Reference proteome</keyword>
<dbReference type="Proteomes" id="UP000645217">
    <property type="component" value="Unassembled WGS sequence"/>
</dbReference>
<dbReference type="AlphaFoldDB" id="A0A917R4H8"/>
<proteinExistence type="predicted"/>
<feature type="compositionally biased region" description="Polar residues" evidence="1">
    <location>
        <begin position="75"/>
        <end position="84"/>
    </location>
</feature>
<reference evidence="2" key="2">
    <citation type="submission" date="2020-09" db="EMBL/GenBank/DDBJ databases">
        <authorList>
            <person name="Sun Q."/>
            <person name="Ohkuma M."/>
        </authorList>
    </citation>
    <scope>NUCLEOTIDE SEQUENCE</scope>
    <source>
        <strain evidence="2">JCM 13064</strain>
    </source>
</reference>
<feature type="compositionally biased region" description="Polar residues" evidence="1">
    <location>
        <begin position="335"/>
        <end position="345"/>
    </location>
</feature>
<feature type="region of interest" description="Disordered" evidence="1">
    <location>
        <begin position="287"/>
        <end position="375"/>
    </location>
</feature>